<dbReference type="Proteomes" id="UP000194266">
    <property type="component" value="Unassembled WGS sequence"/>
</dbReference>
<organism evidence="2 3">
    <name type="scientific">Streptomyces pharetrae CZA14</name>
    <dbReference type="NCBI Taxonomy" id="1144883"/>
    <lineage>
        <taxon>Bacteria</taxon>
        <taxon>Bacillati</taxon>
        <taxon>Actinomycetota</taxon>
        <taxon>Actinomycetes</taxon>
        <taxon>Kitasatosporales</taxon>
        <taxon>Streptomycetaceae</taxon>
        <taxon>Streptomyces</taxon>
    </lineage>
</organism>
<feature type="compositionally biased region" description="Low complexity" evidence="1">
    <location>
        <begin position="396"/>
        <end position="407"/>
    </location>
</feature>
<protein>
    <recommendedName>
        <fullName evidence="4">Transcriptional regulator</fullName>
    </recommendedName>
</protein>
<name>A0ABX3YK96_9ACTN</name>
<dbReference type="EMBL" id="MRYD01000060">
    <property type="protein sequence ID" value="OSZ59864.1"/>
    <property type="molecule type" value="Genomic_DNA"/>
</dbReference>
<gene>
    <name evidence="2" type="ORF">OQI_13955</name>
</gene>
<proteinExistence type="predicted"/>
<sequence>MRNGRRAAGFSYAVLSERTRSISPGTLQRAASGAVLPRREVAQAFARACGMDVAEVTRMWHAAYHGSLGGRSTGRTREPEPRPDLVKDLSGLWAALEELRQANGAPSFRMMERRARDAGKELSRSTAFRISRGTAPASTDCLEAFLVACQVLPRDRTVWFDAWLRAQRQAASARLGADRREELKQLESVVADTSRGQVSQETAVRMLRKAGFDALERYRRFDAPWTVECLKCAATFRIRLSDVVLARATCPDCPKLTEHVREAWAELLTNPSGLLSRQLVRALRAATVLPARLQRDHLDVPVFVADRTTLRILQSSAWHPALEDTLRRHIRRPFYLDVLLVHDYDTMPSPRNGQRHRRLAKAAGLVDSPLESIPGARRQGRVNSAARNEAMSGQDAATAPAAVRTAAGMPSPWKPTSNSSA</sequence>
<dbReference type="Pfam" id="PF13560">
    <property type="entry name" value="HTH_31"/>
    <property type="match status" value="1"/>
</dbReference>
<comment type="caution">
    <text evidence="2">The sequence shown here is derived from an EMBL/GenBank/DDBJ whole genome shotgun (WGS) entry which is preliminary data.</text>
</comment>
<keyword evidence="3" id="KW-1185">Reference proteome</keyword>
<feature type="region of interest" description="Disordered" evidence="1">
    <location>
        <begin position="370"/>
        <end position="421"/>
    </location>
</feature>
<accession>A0ABX3YK96</accession>
<evidence type="ECO:0008006" key="4">
    <source>
        <dbReference type="Google" id="ProtNLM"/>
    </source>
</evidence>
<reference evidence="2 3" key="1">
    <citation type="submission" date="2016-12" db="EMBL/GenBank/DDBJ databases">
        <title>Genome Mining:The Detection of Biosynthetic Gene Clusters to Aid in the Expression of Curamycin A produced by Streptomyces sp. strain CZA14.</title>
        <authorList>
            <person name="Durrell K.A."/>
            <person name="Kirby B.M."/>
            <person name="Khan W."/>
            <person name="Mthethwa T."/>
            <person name="Le Roes-Hill M."/>
        </authorList>
    </citation>
    <scope>NUCLEOTIDE SEQUENCE [LARGE SCALE GENOMIC DNA]</scope>
    <source>
        <strain evidence="2 3">CZA14</strain>
    </source>
</reference>
<evidence type="ECO:0000313" key="3">
    <source>
        <dbReference type="Proteomes" id="UP000194266"/>
    </source>
</evidence>
<evidence type="ECO:0000256" key="1">
    <source>
        <dbReference type="SAM" id="MobiDB-lite"/>
    </source>
</evidence>
<evidence type="ECO:0000313" key="2">
    <source>
        <dbReference type="EMBL" id="OSZ59864.1"/>
    </source>
</evidence>